<dbReference type="GO" id="GO:0000976">
    <property type="term" value="F:transcription cis-regulatory region binding"/>
    <property type="evidence" value="ECO:0007669"/>
    <property type="project" value="TreeGrafter"/>
</dbReference>
<accession>A0A9X5FDJ4</accession>
<dbReference type="Proteomes" id="UP000774283">
    <property type="component" value="Unassembled WGS sequence"/>
</dbReference>
<keyword evidence="7" id="KW-1185">Reference proteome</keyword>
<evidence type="ECO:0000256" key="4">
    <source>
        <dbReference type="PROSITE-ProRule" id="PRU00335"/>
    </source>
</evidence>
<proteinExistence type="predicted"/>
<evidence type="ECO:0000259" key="5">
    <source>
        <dbReference type="PROSITE" id="PS50977"/>
    </source>
</evidence>
<dbReference type="PANTHER" id="PTHR30055">
    <property type="entry name" value="HTH-TYPE TRANSCRIPTIONAL REGULATOR RUTR"/>
    <property type="match status" value="1"/>
</dbReference>
<dbReference type="Gene3D" id="1.10.357.10">
    <property type="entry name" value="Tetracycline Repressor, domain 2"/>
    <property type="match status" value="1"/>
</dbReference>
<evidence type="ECO:0000313" key="7">
    <source>
        <dbReference type="Proteomes" id="UP000774283"/>
    </source>
</evidence>
<keyword evidence="1" id="KW-0805">Transcription regulation</keyword>
<name>A0A9X5FDJ4_9MICO</name>
<dbReference type="SUPFAM" id="SSF46689">
    <property type="entry name" value="Homeodomain-like"/>
    <property type="match status" value="1"/>
</dbReference>
<dbReference type="RefSeq" id="WP_168446818.1">
    <property type="nucleotide sequence ID" value="NZ_JAAXOW010000001.1"/>
</dbReference>
<evidence type="ECO:0000256" key="2">
    <source>
        <dbReference type="ARBA" id="ARBA00023125"/>
    </source>
</evidence>
<feature type="domain" description="HTH tetR-type" evidence="5">
    <location>
        <begin position="9"/>
        <end position="68"/>
    </location>
</feature>
<sequence length="194" mass="20240">MPTERRDVVRNRAALVAAAARVFSERGAAAPLAEVASEAGVGRATLHRHFPERHLLAAAVYHQHIDDVVAFVAANGGDDCPLELVVRRIVAGQSRLAGLFPLLRSTPEAADALLALGARFAALLAAPLAAAQRRGEVDPSVTVDDVQLVLTMIEGVLASYDGGELTIAIDRAVTIALAGLRRGALAVDYPASPS</sequence>
<dbReference type="EMBL" id="JAAXOW010000001">
    <property type="protein sequence ID" value="NKX92827.1"/>
    <property type="molecule type" value="Genomic_DNA"/>
</dbReference>
<comment type="caution">
    <text evidence="6">The sequence shown here is derived from an EMBL/GenBank/DDBJ whole genome shotgun (WGS) entry which is preliminary data.</text>
</comment>
<dbReference type="InterPro" id="IPR001647">
    <property type="entry name" value="HTH_TetR"/>
</dbReference>
<dbReference type="PRINTS" id="PR00455">
    <property type="entry name" value="HTHTETR"/>
</dbReference>
<protein>
    <submittedName>
        <fullName evidence="6">Helix-turn-helix transcriptional regulator</fullName>
    </submittedName>
</protein>
<gene>
    <name evidence="6" type="ORF">HF995_05990</name>
</gene>
<evidence type="ECO:0000256" key="1">
    <source>
        <dbReference type="ARBA" id="ARBA00023015"/>
    </source>
</evidence>
<dbReference type="InterPro" id="IPR036271">
    <property type="entry name" value="Tet_transcr_reg_TetR-rel_C_sf"/>
</dbReference>
<keyword evidence="3" id="KW-0804">Transcription</keyword>
<dbReference type="InterPro" id="IPR009057">
    <property type="entry name" value="Homeodomain-like_sf"/>
</dbReference>
<dbReference type="SUPFAM" id="SSF48498">
    <property type="entry name" value="Tetracyclin repressor-like, C-terminal domain"/>
    <property type="match status" value="1"/>
</dbReference>
<dbReference type="InterPro" id="IPR050109">
    <property type="entry name" value="HTH-type_TetR-like_transc_reg"/>
</dbReference>
<feature type="DNA-binding region" description="H-T-H motif" evidence="4">
    <location>
        <begin position="31"/>
        <end position="50"/>
    </location>
</feature>
<keyword evidence="2 4" id="KW-0238">DNA-binding</keyword>
<evidence type="ECO:0000256" key="3">
    <source>
        <dbReference type="ARBA" id="ARBA00023163"/>
    </source>
</evidence>
<dbReference type="AlphaFoldDB" id="A0A9X5FDJ4"/>
<evidence type="ECO:0000313" key="6">
    <source>
        <dbReference type="EMBL" id="NKX92827.1"/>
    </source>
</evidence>
<reference evidence="6 7" key="1">
    <citation type="submission" date="2020-04" db="EMBL/GenBank/DDBJ databases">
        <title>MicrobeNet Type strains.</title>
        <authorList>
            <person name="Nicholson A.C."/>
        </authorList>
    </citation>
    <scope>NUCLEOTIDE SEQUENCE [LARGE SCALE GENOMIC DNA]</scope>
    <source>
        <strain evidence="6 7">ATCC BAA-789</strain>
    </source>
</reference>
<dbReference type="PANTHER" id="PTHR30055:SF234">
    <property type="entry name" value="HTH-TYPE TRANSCRIPTIONAL REGULATOR BETI"/>
    <property type="match status" value="1"/>
</dbReference>
<dbReference type="GO" id="GO:0003700">
    <property type="term" value="F:DNA-binding transcription factor activity"/>
    <property type="evidence" value="ECO:0007669"/>
    <property type="project" value="TreeGrafter"/>
</dbReference>
<dbReference type="PROSITE" id="PS50977">
    <property type="entry name" value="HTH_TETR_2"/>
    <property type="match status" value="1"/>
</dbReference>
<dbReference type="Pfam" id="PF00440">
    <property type="entry name" value="TetR_N"/>
    <property type="match status" value="1"/>
</dbReference>
<organism evidence="6 7">
    <name type="scientific">Sanguibacter hominis ATCC BAA-789</name>
    <dbReference type="NCBI Taxonomy" id="1312740"/>
    <lineage>
        <taxon>Bacteria</taxon>
        <taxon>Bacillati</taxon>
        <taxon>Actinomycetota</taxon>
        <taxon>Actinomycetes</taxon>
        <taxon>Micrococcales</taxon>
        <taxon>Sanguibacteraceae</taxon>
        <taxon>Sanguibacter</taxon>
    </lineage>
</organism>